<name>M1NDF3_DESSD</name>
<dbReference type="HOGENOM" id="CLU_114545_1_0_7"/>
<dbReference type="Proteomes" id="UP000011721">
    <property type="component" value="Chromosome"/>
</dbReference>
<dbReference type="EMBL" id="CP003985">
    <property type="protein sequence ID" value="AGF77789.1"/>
    <property type="molecule type" value="Genomic_DNA"/>
</dbReference>
<evidence type="ECO:0000313" key="2">
    <source>
        <dbReference type="Proteomes" id="UP000011721"/>
    </source>
</evidence>
<dbReference type="Pfam" id="PF13835">
    <property type="entry name" value="DUF4194"/>
    <property type="match status" value="1"/>
</dbReference>
<sequence length="217" mass="24950">MRTHTQNNFQQMSMTNMSNPEPGISKIVINLLKGVVYQEADPALWQHLLTVQTAVSEYVSVLGLFLLLDESEGYAFLKYKEPEGEEEPLPRLVGRRQLSYPVSLLLALFRYRLAEFDASGDDTRLIMSRDDVVDMVSTFLPSGVNEAKFVDKIDAHINKVVELGFIRRLPGKENMIEVKRILKAYINAHWLNEMDQRLKEYKTHLQGENSCDEEEVE</sequence>
<gene>
    <name evidence="1" type="ordered locus">UWK_01221</name>
</gene>
<accession>M1NDF3</accession>
<dbReference type="PATRIC" id="fig|1167006.5.peg.1353"/>
<proteinExistence type="predicted"/>
<evidence type="ECO:0000313" key="1">
    <source>
        <dbReference type="EMBL" id="AGF77789.1"/>
    </source>
</evidence>
<dbReference type="eggNOG" id="ENOG5031GHU">
    <property type="taxonomic scope" value="Bacteria"/>
</dbReference>
<dbReference type="InterPro" id="IPR025449">
    <property type="entry name" value="JetB"/>
</dbReference>
<evidence type="ECO:0008006" key="3">
    <source>
        <dbReference type="Google" id="ProtNLM"/>
    </source>
</evidence>
<protein>
    <recommendedName>
        <fullName evidence="3">DUF4194 domain-containing protein</fullName>
    </recommendedName>
</protein>
<dbReference type="KEGG" id="dsf:UWK_01221"/>
<dbReference type="AlphaFoldDB" id="M1NDF3"/>
<reference evidence="2" key="1">
    <citation type="journal article" date="2013" name="Stand. Genomic Sci.">
        <title>Complete genome sequence of Desulfocapsa sulfexigens, a marine deltaproteobacterium specialized in disproportionating inorganic sulfur compounds.</title>
        <authorList>
            <person name="Finster K.W."/>
            <person name="Kjeldsen K.U."/>
            <person name="Kube M."/>
            <person name="Reinhardt R."/>
            <person name="Mussmann M."/>
            <person name="Amann R."/>
            <person name="Schreiber L."/>
        </authorList>
    </citation>
    <scope>NUCLEOTIDE SEQUENCE [LARGE SCALE GENOMIC DNA]</scope>
    <source>
        <strain evidence="2">DSM 10523 / SB164P1</strain>
    </source>
</reference>
<dbReference type="STRING" id="1167006.UWK_01221"/>
<keyword evidence="2" id="KW-1185">Reference proteome</keyword>
<organism evidence="1 2">
    <name type="scientific">Desulfocapsa sulfexigens (strain DSM 10523 / SB164P1)</name>
    <dbReference type="NCBI Taxonomy" id="1167006"/>
    <lineage>
        <taxon>Bacteria</taxon>
        <taxon>Pseudomonadati</taxon>
        <taxon>Thermodesulfobacteriota</taxon>
        <taxon>Desulfobulbia</taxon>
        <taxon>Desulfobulbales</taxon>
        <taxon>Desulfocapsaceae</taxon>
        <taxon>Desulfocapsa</taxon>
    </lineage>
</organism>